<dbReference type="Proteomes" id="UP000025227">
    <property type="component" value="Unplaced"/>
</dbReference>
<dbReference type="AlphaFoldDB" id="A0A7I4Y6B7"/>
<accession>A0A7I4Y6B7</accession>
<proteinExistence type="predicted"/>
<dbReference type="WBParaSite" id="HCON_00054570-00001">
    <property type="protein sequence ID" value="HCON_00054570-00001"/>
    <property type="gene ID" value="HCON_00054570"/>
</dbReference>
<name>A0A7I4Y6B7_HAECO</name>
<dbReference type="OrthoDB" id="5874858at2759"/>
<organism evidence="1 2">
    <name type="scientific">Haemonchus contortus</name>
    <name type="common">Barber pole worm</name>
    <dbReference type="NCBI Taxonomy" id="6289"/>
    <lineage>
        <taxon>Eukaryota</taxon>
        <taxon>Metazoa</taxon>
        <taxon>Ecdysozoa</taxon>
        <taxon>Nematoda</taxon>
        <taxon>Chromadorea</taxon>
        <taxon>Rhabditida</taxon>
        <taxon>Rhabditina</taxon>
        <taxon>Rhabditomorpha</taxon>
        <taxon>Strongyloidea</taxon>
        <taxon>Trichostrongylidae</taxon>
        <taxon>Haemonchus</taxon>
    </lineage>
</organism>
<evidence type="ECO:0000313" key="1">
    <source>
        <dbReference type="Proteomes" id="UP000025227"/>
    </source>
</evidence>
<evidence type="ECO:0000313" key="2">
    <source>
        <dbReference type="WBParaSite" id="HCON_00054570-00001"/>
    </source>
</evidence>
<reference evidence="2" key="1">
    <citation type="submission" date="2020-12" db="UniProtKB">
        <authorList>
            <consortium name="WormBaseParasite"/>
        </authorList>
    </citation>
    <scope>IDENTIFICATION</scope>
    <source>
        <strain evidence="2">MHco3</strain>
    </source>
</reference>
<sequence length="126" mass="14737">MLHYFCRNGYDSRRHPIRRGPFPNCTGPSSQCRQCREISHFLRTTLRFCSTVLPKHTILFRRDYREDLQDWLVWLGVHDLQPDATSASGQLYTIHGVMANSVDVPLLFAITTRKNERVCERTQGRD</sequence>
<keyword evidence="1" id="KW-1185">Reference proteome</keyword>
<protein>
    <submittedName>
        <fullName evidence="2">Helitron_like_N domain-containing protein</fullName>
    </submittedName>
</protein>